<dbReference type="GO" id="GO:0005694">
    <property type="term" value="C:chromosome"/>
    <property type="evidence" value="ECO:0007669"/>
    <property type="project" value="TreeGrafter"/>
</dbReference>
<comment type="similarity">
    <text evidence="1">Belongs to the ParB family.</text>
</comment>
<dbReference type="Gene3D" id="3.90.1530.30">
    <property type="match status" value="1"/>
</dbReference>
<evidence type="ECO:0000259" key="4">
    <source>
        <dbReference type="SMART" id="SM00470"/>
    </source>
</evidence>
<dbReference type="InterPro" id="IPR057240">
    <property type="entry name" value="ParB_dimer_C"/>
</dbReference>
<keyword evidence="2" id="KW-0159">Chromosome partition</keyword>
<dbReference type="PANTHER" id="PTHR33375">
    <property type="entry name" value="CHROMOSOME-PARTITIONING PROTEIN PARB-RELATED"/>
    <property type="match status" value="1"/>
</dbReference>
<dbReference type="Pfam" id="PF02195">
    <property type="entry name" value="ParB_N"/>
    <property type="match status" value="1"/>
</dbReference>
<dbReference type="SMART" id="SM00470">
    <property type="entry name" value="ParB"/>
    <property type="match status" value="1"/>
</dbReference>
<dbReference type="Pfam" id="PF17762">
    <property type="entry name" value="HTH_ParB"/>
    <property type="match status" value="1"/>
</dbReference>
<dbReference type="Gene3D" id="1.10.10.2830">
    <property type="match status" value="1"/>
</dbReference>
<evidence type="ECO:0000256" key="3">
    <source>
        <dbReference type="ARBA" id="ARBA00023125"/>
    </source>
</evidence>
<comment type="caution">
    <text evidence="5">The sequence shown here is derived from an EMBL/GenBank/DDBJ whole genome shotgun (WGS) entry which is preliminary data.</text>
</comment>
<dbReference type="InterPro" id="IPR036086">
    <property type="entry name" value="ParB/Sulfiredoxin_sf"/>
</dbReference>
<dbReference type="InterPro" id="IPR003115">
    <property type="entry name" value="ParB_N"/>
</dbReference>
<dbReference type="PANTHER" id="PTHR33375:SF1">
    <property type="entry name" value="CHROMOSOME-PARTITIONING PROTEIN PARB-RELATED"/>
    <property type="match status" value="1"/>
</dbReference>
<reference evidence="5" key="1">
    <citation type="journal article" date="2020" name="mSystems">
        <title>Genome- and Community-Level Interaction Insights into Carbon Utilization and Element Cycling Functions of Hydrothermarchaeota in Hydrothermal Sediment.</title>
        <authorList>
            <person name="Zhou Z."/>
            <person name="Liu Y."/>
            <person name="Xu W."/>
            <person name="Pan J."/>
            <person name="Luo Z.H."/>
            <person name="Li M."/>
        </authorList>
    </citation>
    <scope>NUCLEOTIDE SEQUENCE [LARGE SCALE GENOMIC DNA]</scope>
    <source>
        <strain evidence="5">SpSt-788</strain>
    </source>
</reference>
<gene>
    <name evidence="5" type="ORF">ENV75_06460</name>
</gene>
<dbReference type="Pfam" id="PF23552">
    <property type="entry name" value="ParB_C"/>
    <property type="match status" value="1"/>
</dbReference>
<protein>
    <submittedName>
        <fullName evidence="5">ParB/RepB/Spo0J family partition protein</fullName>
    </submittedName>
</protein>
<keyword evidence="3" id="KW-0238">DNA-binding</keyword>
<accession>A0A7C4EQI0</accession>
<evidence type="ECO:0000313" key="5">
    <source>
        <dbReference type="EMBL" id="HGH00070.1"/>
    </source>
</evidence>
<dbReference type="InterPro" id="IPR041468">
    <property type="entry name" value="HTH_ParB/Spo0J"/>
</dbReference>
<sequence>MKKALGKGLEALIPKREDALLEIEIERIIPGKHQPRTDFDENSLRELAQSIRQRGVIQPIVVSRVGDGSFRIIAGERRWKAAKIAGLEKIPAIIKDVSPAEEVEIALIENIQREDLDPVETALAFETLLNEFSITQEELSKRVGKDRATVSNYLRILKLPDKVKDYIKKGLITMGHAKAILSIDEPEKQIEIAQQIIKRSLSVRQTEKLVRNLNRLKIRKSEKEIPEIKELEQRLISELGAKVKIYHRGKKGRLEIYYNSLDELDGILQRILKKSFPDS</sequence>
<dbReference type="GO" id="GO:0045881">
    <property type="term" value="P:positive regulation of sporulation resulting in formation of a cellular spore"/>
    <property type="evidence" value="ECO:0007669"/>
    <property type="project" value="TreeGrafter"/>
</dbReference>
<dbReference type="InterPro" id="IPR050336">
    <property type="entry name" value="Chromosome_partition/occlusion"/>
</dbReference>
<dbReference type="FunFam" id="3.90.1530.30:FF:000001">
    <property type="entry name" value="Chromosome partitioning protein ParB"/>
    <property type="match status" value="1"/>
</dbReference>
<dbReference type="FunFam" id="1.10.10.2830:FF:000001">
    <property type="entry name" value="Chromosome partitioning protein ParB"/>
    <property type="match status" value="1"/>
</dbReference>
<dbReference type="CDD" id="cd16393">
    <property type="entry name" value="SPO0J_N"/>
    <property type="match status" value="1"/>
</dbReference>
<dbReference type="SUPFAM" id="SSF109709">
    <property type="entry name" value="KorB DNA-binding domain-like"/>
    <property type="match status" value="1"/>
</dbReference>
<dbReference type="NCBIfam" id="TIGR00180">
    <property type="entry name" value="parB_part"/>
    <property type="match status" value="1"/>
</dbReference>
<dbReference type="GO" id="GO:0007059">
    <property type="term" value="P:chromosome segregation"/>
    <property type="evidence" value="ECO:0007669"/>
    <property type="project" value="UniProtKB-KW"/>
</dbReference>
<dbReference type="EMBL" id="DTHO01000068">
    <property type="protein sequence ID" value="HGH00070.1"/>
    <property type="molecule type" value="Genomic_DNA"/>
</dbReference>
<dbReference type="GO" id="GO:0003677">
    <property type="term" value="F:DNA binding"/>
    <property type="evidence" value="ECO:0007669"/>
    <property type="project" value="UniProtKB-KW"/>
</dbReference>
<name>A0A7C4EQI0_9BACT</name>
<organism evidence="5">
    <name type="scientific">Thermodesulfovibrio aggregans</name>
    <dbReference type="NCBI Taxonomy" id="86166"/>
    <lineage>
        <taxon>Bacteria</taxon>
        <taxon>Pseudomonadati</taxon>
        <taxon>Nitrospirota</taxon>
        <taxon>Thermodesulfovibrionia</taxon>
        <taxon>Thermodesulfovibrionales</taxon>
        <taxon>Thermodesulfovibrionaceae</taxon>
        <taxon>Thermodesulfovibrio</taxon>
    </lineage>
</organism>
<evidence type="ECO:0000256" key="1">
    <source>
        <dbReference type="ARBA" id="ARBA00006295"/>
    </source>
</evidence>
<feature type="domain" description="ParB-like N-terminal" evidence="4">
    <location>
        <begin position="21"/>
        <end position="111"/>
    </location>
</feature>
<dbReference type="InterPro" id="IPR004437">
    <property type="entry name" value="ParB/RepB/Spo0J"/>
</dbReference>
<dbReference type="SUPFAM" id="SSF110849">
    <property type="entry name" value="ParB/Sulfiredoxin"/>
    <property type="match status" value="1"/>
</dbReference>
<dbReference type="AlphaFoldDB" id="A0A7C4EQI0"/>
<evidence type="ECO:0000256" key="2">
    <source>
        <dbReference type="ARBA" id="ARBA00022829"/>
    </source>
</evidence>
<proteinExistence type="inferred from homology"/>